<feature type="region of interest" description="Disordered" evidence="8">
    <location>
        <begin position="1"/>
        <end position="65"/>
    </location>
</feature>
<dbReference type="SUPFAM" id="SSF46689">
    <property type="entry name" value="Homeodomain-like"/>
    <property type="match status" value="2"/>
</dbReference>
<evidence type="ECO:0000256" key="1">
    <source>
        <dbReference type="ARBA" id="ARBA00004123"/>
    </source>
</evidence>
<dbReference type="FunFam" id="1.10.10.60:FF:000014">
    <property type="entry name" value="SWI/SNF complex subunit SMARCC2 isoform C"/>
    <property type="match status" value="1"/>
</dbReference>
<keyword evidence="5" id="KW-0804">Transcription</keyword>
<organism evidence="13 14">
    <name type="scientific">Cucurbita moschata</name>
    <name type="common">Winter crookneck squash</name>
    <name type="synonym">Cucurbita pepo var. moschata</name>
    <dbReference type="NCBI Taxonomy" id="3662"/>
    <lineage>
        <taxon>Eukaryota</taxon>
        <taxon>Viridiplantae</taxon>
        <taxon>Streptophyta</taxon>
        <taxon>Embryophyta</taxon>
        <taxon>Tracheophyta</taxon>
        <taxon>Spermatophyta</taxon>
        <taxon>Magnoliopsida</taxon>
        <taxon>eudicotyledons</taxon>
        <taxon>Gunneridae</taxon>
        <taxon>Pentapetalae</taxon>
        <taxon>rosids</taxon>
        <taxon>fabids</taxon>
        <taxon>Cucurbitales</taxon>
        <taxon>Cucurbitaceae</taxon>
        <taxon>Cucurbiteae</taxon>
        <taxon>Cucurbita</taxon>
    </lineage>
</organism>
<dbReference type="FunFam" id="1.10.10.10:FF:000020">
    <property type="entry name" value="SWI/SNF complex subunit SMARCC2 isoform c"/>
    <property type="match status" value="1"/>
</dbReference>
<evidence type="ECO:0000256" key="8">
    <source>
        <dbReference type="SAM" id="MobiDB-lite"/>
    </source>
</evidence>
<dbReference type="SMR" id="A0A6J1F6D7"/>
<evidence type="ECO:0000313" key="14">
    <source>
        <dbReference type="RefSeq" id="XP_022936036.1"/>
    </source>
</evidence>
<gene>
    <name evidence="14" type="primary">LOC111442757</name>
</gene>
<dbReference type="KEGG" id="cmos:111442757"/>
<dbReference type="SMART" id="SM00717">
    <property type="entry name" value="SANT"/>
    <property type="match status" value="1"/>
</dbReference>
<evidence type="ECO:0000256" key="3">
    <source>
        <dbReference type="ARBA" id="ARBA00023015"/>
    </source>
</evidence>
<feature type="domain" description="SWIRM" evidence="10">
    <location>
        <begin position="67"/>
        <end position="164"/>
    </location>
</feature>
<evidence type="ECO:0000259" key="9">
    <source>
        <dbReference type="PROSITE" id="PS50090"/>
    </source>
</evidence>
<reference evidence="14" key="1">
    <citation type="submission" date="2025-08" db="UniProtKB">
        <authorList>
            <consortium name="RefSeq"/>
        </authorList>
    </citation>
    <scope>IDENTIFICATION</scope>
    <source>
        <tissue evidence="14">Young leaves</tissue>
    </source>
</reference>
<dbReference type="InterPro" id="IPR009057">
    <property type="entry name" value="Homeodomain-like_sf"/>
</dbReference>
<dbReference type="Gene3D" id="1.10.10.60">
    <property type="entry name" value="Homeodomain-like"/>
    <property type="match status" value="1"/>
</dbReference>
<evidence type="ECO:0000259" key="11">
    <source>
        <dbReference type="PROSITE" id="PS51293"/>
    </source>
</evidence>
<protein>
    <submittedName>
        <fullName evidence="14">SWI/SNF complex subunit SWI3B</fullName>
    </submittedName>
</protein>
<evidence type="ECO:0000313" key="13">
    <source>
        <dbReference type="Proteomes" id="UP000504609"/>
    </source>
</evidence>
<proteinExistence type="predicted"/>
<feature type="coiled-coil region" evidence="7">
    <location>
        <begin position="443"/>
        <end position="470"/>
    </location>
</feature>
<dbReference type="InterPro" id="IPR017930">
    <property type="entry name" value="Myb_dom"/>
</dbReference>
<dbReference type="GO" id="GO:0005634">
    <property type="term" value="C:nucleus"/>
    <property type="evidence" value="ECO:0007669"/>
    <property type="project" value="UniProtKB-SubCell"/>
</dbReference>
<dbReference type="InterPro" id="IPR017884">
    <property type="entry name" value="SANT_dom"/>
</dbReference>
<feature type="domain" description="HTH myb-type" evidence="12">
    <location>
        <begin position="246"/>
        <end position="288"/>
    </location>
</feature>
<dbReference type="GO" id="GO:0003677">
    <property type="term" value="F:DNA binding"/>
    <property type="evidence" value="ECO:0007669"/>
    <property type="project" value="UniProtKB-KW"/>
</dbReference>
<keyword evidence="6" id="KW-0539">Nucleus</keyword>
<dbReference type="PROSITE" id="PS50934">
    <property type="entry name" value="SWIRM"/>
    <property type="match status" value="1"/>
</dbReference>
<keyword evidence="13" id="KW-1185">Reference proteome</keyword>
<dbReference type="CDD" id="cd00167">
    <property type="entry name" value="SANT"/>
    <property type="match status" value="1"/>
</dbReference>
<dbReference type="InterPro" id="IPR001005">
    <property type="entry name" value="SANT/Myb"/>
</dbReference>
<feature type="domain" description="SANT" evidence="11">
    <location>
        <begin position="249"/>
        <end position="300"/>
    </location>
</feature>
<dbReference type="PANTHER" id="PTHR12802">
    <property type="entry name" value="SWI/SNF COMPLEX-RELATED"/>
    <property type="match status" value="1"/>
</dbReference>
<evidence type="ECO:0000256" key="5">
    <source>
        <dbReference type="ARBA" id="ARBA00023163"/>
    </source>
</evidence>
<accession>A0A6J1F6D7</accession>
<dbReference type="Gene3D" id="1.10.10.10">
    <property type="entry name" value="Winged helix-like DNA-binding domain superfamily/Winged helix DNA-binding domain"/>
    <property type="match status" value="1"/>
</dbReference>
<dbReference type="PANTHER" id="PTHR12802:SF44">
    <property type="entry name" value="SWI_SNF COMPLEX SUBUNIT SWI3B"/>
    <property type="match status" value="1"/>
</dbReference>
<dbReference type="Proteomes" id="UP000504609">
    <property type="component" value="Unplaced"/>
</dbReference>
<dbReference type="PROSITE" id="PS50090">
    <property type="entry name" value="MYB_LIKE"/>
    <property type="match status" value="1"/>
</dbReference>
<evidence type="ECO:0000259" key="10">
    <source>
        <dbReference type="PROSITE" id="PS50934"/>
    </source>
</evidence>
<evidence type="ECO:0000259" key="12">
    <source>
        <dbReference type="PROSITE" id="PS51294"/>
    </source>
</evidence>
<dbReference type="RefSeq" id="XP_022936036.1">
    <property type="nucleotide sequence ID" value="XM_023080268.1"/>
</dbReference>
<evidence type="ECO:0000256" key="4">
    <source>
        <dbReference type="ARBA" id="ARBA00023125"/>
    </source>
</evidence>
<dbReference type="Pfam" id="PF04433">
    <property type="entry name" value="SWIRM"/>
    <property type="match status" value="1"/>
</dbReference>
<evidence type="ECO:0000256" key="2">
    <source>
        <dbReference type="ARBA" id="ARBA00022473"/>
    </source>
</evidence>
<dbReference type="GeneID" id="111442757"/>
<name>A0A6J1F6D7_CUCMO</name>
<keyword evidence="4" id="KW-0238">DNA-binding</keyword>
<keyword evidence="7" id="KW-0175">Coiled coil</keyword>
<dbReference type="Pfam" id="PF00249">
    <property type="entry name" value="Myb_DNA-binding"/>
    <property type="match status" value="1"/>
</dbReference>
<dbReference type="PROSITE" id="PS51294">
    <property type="entry name" value="HTH_MYB"/>
    <property type="match status" value="1"/>
</dbReference>
<evidence type="ECO:0000256" key="7">
    <source>
        <dbReference type="SAM" id="Coils"/>
    </source>
</evidence>
<dbReference type="AlphaFoldDB" id="A0A6J1F6D7"/>
<comment type="subcellular location">
    <subcellularLocation>
        <location evidence="1">Nucleus</location>
    </subcellularLocation>
</comment>
<sequence>MAANLPVQDPPTDASAKHPTPSPSPTLVTPPVKIDTPSSDSGKTPAAVPAPTPRPEDLPQSASPDPVHLPSYSRWFSWNGIHECEVRFLPEFFDSRSPSKNPRVYKYLRNAIVKNFRECPSKKITFTEVRKTLVADVGSIRRVFDFLEAWGLVNYSPSALNKPLKWEDRDSKSNSSASHTGEPGGSSADSAAPKDASKRVCSGCKSICSIACFACDKFDLTLCARCYVRGNYRVGVSSSDFRRVEINDETRTDWTDKETLHLLEALTHHGDDWKKVAQHVGGRTERECVAHFVKLPLGEQFLGYPDSGNVGGRTVVKDHASADLTLESTPLTSKRIRLSPLADASNPIMAQAAFLSSLVGVEVAEAAAHAAVVKLSDMGFGGDGEIATAVARNIGDQGNDVVSCGGSTARSSFSVSSVDANSQIEKEEVAVEKAISHILDVQIKEAVDKLDRLEEVDLQMEKEFKQLDQMKSMLFVDQLNLLFRKGCIPTIEDKNSKNLSTY</sequence>
<dbReference type="InterPro" id="IPR036388">
    <property type="entry name" value="WH-like_DNA-bd_sf"/>
</dbReference>
<dbReference type="PROSITE" id="PS51293">
    <property type="entry name" value="SANT"/>
    <property type="match status" value="1"/>
</dbReference>
<dbReference type="InterPro" id="IPR007526">
    <property type="entry name" value="SWIRM"/>
</dbReference>
<keyword evidence="3" id="KW-0805">Transcription regulation</keyword>
<evidence type="ECO:0000256" key="6">
    <source>
        <dbReference type="ARBA" id="ARBA00023242"/>
    </source>
</evidence>
<feature type="domain" description="Myb-like" evidence="9">
    <location>
        <begin position="246"/>
        <end position="296"/>
    </location>
</feature>
<feature type="region of interest" description="Disordered" evidence="8">
    <location>
        <begin position="170"/>
        <end position="193"/>
    </location>
</feature>
<keyword evidence="2" id="KW-0217">Developmental protein</keyword>